<dbReference type="OrthoDB" id="3525196at2"/>
<evidence type="ECO:0000313" key="2">
    <source>
        <dbReference type="Proteomes" id="UP000016943"/>
    </source>
</evidence>
<dbReference type="HOGENOM" id="CLU_1254183_0_0_11"/>
<evidence type="ECO:0000313" key="1">
    <source>
        <dbReference type="EMBL" id="AGU14659.1"/>
    </source>
</evidence>
<evidence type="ECO:0008006" key="3">
    <source>
        <dbReference type="Google" id="ProtNLM"/>
    </source>
</evidence>
<dbReference type="InterPro" id="IPR007499">
    <property type="entry name" value="ERF_bacteria_virus"/>
</dbReference>
<dbReference type="Pfam" id="PF04404">
    <property type="entry name" value="ERF"/>
    <property type="match status" value="1"/>
</dbReference>
<dbReference type="GeneID" id="78250667"/>
<proteinExistence type="predicted"/>
<keyword evidence="2" id="KW-1185">Reference proteome</keyword>
<dbReference type="PATRIC" id="fig|1348662.3.peg.493"/>
<organism evidence="1 2">
    <name type="scientific">Corynebacterium argentoratense DSM 44202</name>
    <dbReference type="NCBI Taxonomy" id="1348662"/>
    <lineage>
        <taxon>Bacteria</taxon>
        <taxon>Bacillati</taxon>
        <taxon>Actinomycetota</taxon>
        <taxon>Actinomycetes</taxon>
        <taxon>Mycobacteriales</taxon>
        <taxon>Corynebacteriaceae</taxon>
        <taxon>Corynebacterium</taxon>
    </lineage>
</organism>
<dbReference type="RefSeq" id="WP_020975801.1">
    <property type="nucleotide sequence ID" value="NC_022198.1"/>
</dbReference>
<dbReference type="KEGG" id="caz:CARG_02485"/>
<sequence>MVKHENTAEALLAAMADVRAVHKREKNPHQGFFFRGVDAVVNATAPAFREHGVVVTPRLESVDYVQHAGSKNAITDARVVVTYRFQHVGCEPLEARVAAEARDYADKATAKAMSVAFRIALLQSLCLPTEDVDPDADYVTVPGDQATRGPVDQAQQARDALLQECNRLGLSPVKVKDFGVTPVGGSFDLSVVEGSKGAALIRGLMEKITGDPDLVEKLRG</sequence>
<dbReference type="AlphaFoldDB" id="U3GTN9"/>
<name>U3GTN9_9CORY</name>
<dbReference type="eggNOG" id="COG0629">
    <property type="taxonomic scope" value="Bacteria"/>
</dbReference>
<gene>
    <name evidence="1" type="ORF">CARG_02485</name>
</gene>
<accession>U3GTN9</accession>
<dbReference type="EMBL" id="CP006365">
    <property type="protein sequence ID" value="AGU14659.1"/>
    <property type="molecule type" value="Genomic_DNA"/>
</dbReference>
<dbReference type="STRING" id="1348662.CARG_02485"/>
<reference evidence="1 2" key="1">
    <citation type="journal article" date="2013" name="Genome Announc.">
        <title>Whole-Genome Sequence of the Clinical Strain Corynebacterium argentoratense DSM 44202, Isolated from a Human Throat Specimen.</title>
        <authorList>
            <person name="Bomholt C."/>
            <person name="Glaub A."/>
            <person name="Gravermann K."/>
            <person name="Albersmeier A."/>
            <person name="Brinkrolf K."/>
            <person name="Ruckert C."/>
            <person name="Tauch A."/>
        </authorList>
    </citation>
    <scope>NUCLEOTIDE SEQUENCE [LARGE SCALE GENOMIC DNA]</scope>
    <source>
        <strain evidence="1">DSM 44202</strain>
    </source>
</reference>
<dbReference type="Proteomes" id="UP000016943">
    <property type="component" value="Chromosome"/>
</dbReference>
<protein>
    <recommendedName>
        <fullName evidence="3">ERF superfamily protein</fullName>
    </recommendedName>
</protein>